<name>A0AAV3P584_LITER</name>
<accession>A0AAV3P584</accession>
<reference evidence="2 3" key="1">
    <citation type="submission" date="2024-01" db="EMBL/GenBank/DDBJ databases">
        <title>The complete chloroplast genome sequence of Lithospermum erythrorhizon: insights into the phylogenetic relationship among Boraginaceae species and the maternal lineages of purple gromwells.</title>
        <authorList>
            <person name="Okada T."/>
            <person name="Watanabe K."/>
        </authorList>
    </citation>
    <scope>NUCLEOTIDE SEQUENCE [LARGE SCALE GENOMIC DNA]</scope>
</reference>
<dbReference type="Proteomes" id="UP001454036">
    <property type="component" value="Unassembled WGS sequence"/>
</dbReference>
<dbReference type="AlphaFoldDB" id="A0AAV3P584"/>
<feature type="region of interest" description="Disordered" evidence="1">
    <location>
        <begin position="79"/>
        <end position="99"/>
    </location>
</feature>
<dbReference type="EMBL" id="BAABME010000893">
    <property type="protein sequence ID" value="GAA0146201.1"/>
    <property type="molecule type" value="Genomic_DNA"/>
</dbReference>
<organism evidence="2 3">
    <name type="scientific">Lithospermum erythrorhizon</name>
    <name type="common">Purple gromwell</name>
    <name type="synonym">Lithospermum officinale var. erythrorhizon</name>
    <dbReference type="NCBI Taxonomy" id="34254"/>
    <lineage>
        <taxon>Eukaryota</taxon>
        <taxon>Viridiplantae</taxon>
        <taxon>Streptophyta</taxon>
        <taxon>Embryophyta</taxon>
        <taxon>Tracheophyta</taxon>
        <taxon>Spermatophyta</taxon>
        <taxon>Magnoliopsida</taxon>
        <taxon>eudicotyledons</taxon>
        <taxon>Gunneridae</taxon>
        <taxon>Pentapetalae</taxon>
        <taxon>asterids</taxon>
        <taxon>lamiids</taxon>
        <taxon>Boraginales</taxon>
        <taxon>Boraginaceae</taxon>
        <taxon>Boraginoideae</taxon>
        <taxon>Lithospermeae</taxon>
        <taxon>Lithospermum</taxon>
    </lineage>
</organism>
<evidence type="ECO:0000313" key="2">
    <source>
        <dbReference type="EMBL" id="GAA0146201.1"/>
    </source>
</evidence>
<sequence>MLPEYGSAMTDSYSPSVMPIAMNDMDIYVKAFPNNLTGAALDCKLKKVLVLDIPLTKDELTKMVNKHIDLENLQRKEGLSSDIQEKLSRKDNQGQSKWP</sequence>
<evidence type="ECO:0000313" key="3">
    <source>
        <dbReference type="Proteomes" id="UP001454036"/>
    </source>
</evidence>
<feature type="compositionally biased region" description="Basic and acidic residues" evidence="1">
    <location>
        <begin position="79"/>
        <end position="92"/>
    </location>
</feature>
<evidence type="ECO:0000256" key="1">
    <source>
        <dbReference type="SAM" id="MobiDB-lite"/>
    </source>
</evidence>
<keyword evidence="3" id="KW-1185">Reference proteome</keyword>
<proteinExistence type="predicted"/>
<protein>
    <submittedName>
        <fullName evidence="2">Uncharacterized protein</fullName>
    </submittedName>
</protein>
<comment type="caution">
    <text evidence="2">The sequence shown here is derived from an EMBL/GenBank/DDBJ whole genome shotgun (WGS) entry which is preliminary data.</text>
</comment>
<gene>
    <name evidence="2" type="ORF">LIER_06212</name>
</gene>